<organism evidence="6">
    <name type="scientific">Schistocephalus solidus</name>
    <name type="common">Tapeworm</name>
    <dbReference type="NCBI Taxonomy" id="70667"/>
    <lineage>
        <taxon>Eukaryota</taxon>
        <taxon>Metazoa</taxon>
        <taxon>Spiralia</taxon>
        <taxon>Lophotrochozoa</taxon>
        <taxon>Platyhelminthes</taxon>
        <taxon>Cestoda</taxon>
        <taxon>Eucestoda</taxon>
        <taxon>Diphyllobothriidea</taxon>
        <taxon>Diphyllobothriidae</taxon>
        <taxon>Schistocephalus</taxon>
    </lineage>
</organism>
<accession>A0A183T9C4</accession>
<evidence type="ECO:0000313" key="6">
    <source>
        <dbReference type="WBParaSite" id="SSLN_0001357301-mRNA-1"/>
    </source>
</evidence>
<feature type="region of interest" description="Disordered" evidence="1">
    <location>
        <begin position="1394"/>
        <end position="1432"/>
    </location>
</feature>
<evidence type="ECO:0000259" key="3">
    <source>
        <dbReference type="PROSITE" id="PS50060"/>
    </source>
</evidence>
<dbReference type="InterPro" id="IPR051560">
    <property type="entry name" value="MAM_domain-containing"/>
</dbReference>
<evidence type="ECO:0000256" key="2">
    <source>
        <dbReference type="SAM" id="SignalP"/>
    </source>
</evidence>
<feature type="domain" description="MAM" evidence="3">
    <location>
        <begin position="1689"/>
        <end position="1712"/>
    </location>
</feature>
<dbReference type="WBParaSite" id="SSLN_0001357301-mRNA-1">
    <property type="protein sequence ID" value="SSLN_0001357301-mRNA-1"/>
    <property type="gene ID" value="SSLN_0001357301"/>
</dbReference>
<dbReference type="InterPro" id="IPR000998">
    <property type="entry name" value="MAM_dom"/>
</dbReference>
<feature type="signal peptide" evidence="2">
    <location>
        <begin position="1"/>
        <end position="16"/>
    </location>
</feature>
<name>A0A183T9C4_SCHSO</name>
<feature type="domain" description="MAM" evidence="3">
    <location>
        <begin position="437"/>
        <end position="537"/>
    </location>
</feature>
<protein>
    <submittedName>
        <fullName evidence="6">MAM domain-containing protein</fullName>
    </submittedName>
</protein>
<feature type="domain" description="MAM" evidence="3">
    <location>
        <begin position="25"/>
        <end position="170"/>
    </location>
</feature>
<reference evidence="6" key="1">
    <citation type="submission" date="2016-06" db="UniProtKB">
        <authorList>
            <consortium name="WormBaseParasite"/>
        </authorList>
    </citation>
    <scope>IDENTIFICATION</scope>
</reference>
<dbReference type="EMBL" id="UYSU01037775">
    <property type="protein sequence ID" value="VDL99457.1"/>
    <property type="molecule type" value="Genomic_DNA"/>
</dbReference>
<keyword evidence="5" id="KW-1185">Reference proteome</keyword>
<feature type="domain" description="MAM" evidence="3">
    <location>
        <begin position="552"/>
        <end position="660"/>
    </location>
</feature>
<dbReference type="PANTHER" id="PTHR23282">
    <property type="entry name" value="APICAL ENDOSOMAL GLYCOPROTEIN PRECURSOR"/>
    <property type="match status" value="1"/>
</dbReference>
<gene>
    <name evidence="4" type="ORF">SSLN_LOCUS13072</name>
</gene>
<dbReference type="PROSITE" id="PS50060">
    <property type="entry name" value="MAM_2"/>
    <property type="match status" value="4"/>
</dbReference>
<feature type="compositionally biased region" description="Low complexity" evidence="1">
    <location>
        <begin position="1418"/>
        <end position="1431"/>
    </location>
</feature>
<dbReference type="PANTHER" id="PTHR23282:SF101">
    <property type="entry name" value="MAM DOMAIN-CONTAINING PROTEIN"/>
    <property type="match status" value="1"/>
</dbReference>
<evidence type="ECO:0000256" key="1">
    <source>
        <dbReference type="SAM" id="MobiDB-lite"/>
    </source>
</evidence>
<evidence type="ECO:0000313" key="5">
    <source>
        <dbReference type="Proteomes" id="UP000275846"/>
    </source>
</evidence>
<dbReference type="OrthoDB" id="6278029at2759"/>
<evidence type="ECO:0000313" key="4">
    <source>
        <dbReference type="EMBL" id="VDL99457.1"/>
    </source>
</evidence>
<dbReference type="GO" id="GO:0016020">
    <property type="term" value="C:membrane"/>
    <property type="evidence" value="ECO:0007669"/>
    <property type="project" value="InterPro"/>
</dbReference>
<feature type="region of interest" description="Disordered" evidence="1">
    <location>
        <begin position="303"/>
        <end position="331"/>
    </location>
</feature>
<proteinExistence type="predicted"/>
<reference evidence="4 5" key="2">
    <citation type="submission" date="2018-11" db="EMBL/GenBank/DDBJ databases">
        <authorList>
            <consortium name="Pathogen Informatics"/>
        </authorList>
    </citation>
    <scope>NUCLEOTIDE SEQUENCE [LARGE SCALE GENOMIC DNA]</scope>
    <source>
        <strain evidence="4 5">NST_G2</strain>
    </source>
</reference>
<feature type="chain" id="PRO_5043141488" evidence="2">
    <location>
        <begin position="17"/>
        <end position="2002"/>
    </location>
</feature>
<dbReference type="Gene3D" id="2.60.120.200">
    <property type="match status" value="2"/>
</dbReference>
<dbReference type="Proteomes" id="UP000275846">
    <property type="component" value="Unassembled WGS sequence"/>
</dbReference>
<feature type="compositionally biased region" description="Polar residues" evidence="1">
    <location>
        <begin position="1394"/>
        <end position="1410"/>
    </location>
</feature>
<sequence>MLVFLDIILLAAVASCSDTTIRPVALCNFDQHTCGWTNDPSSSLHPWKIQHRPPRGFPTDPPVTYPVLCFSANAEAEEDKDTASFSFWLTVPSKPLVKKSLSGELRARLWSPTVPAALGLRCLKFSYTYVDQPKASRLQLDKRAKAVCRFDKNTCGWTNDNNNDWQYRWILHRQPLTQLTAGSTDAVDYPILCFSASALATRPEDSGADSWLAIPSQQLAKSPVLRVANEMQARIWSPPVPASLVQLPHPKAVCGFEKSTCGWKNDANNWQRHWRIHRELNGLENVGHLPILCLTGSQLDQIAKQEDEDADAESSWASDPDAESPSDHVSGDGAVDIQARLWSPTVRSTLGLRCLTLAYSVRLSSVVPGSNARDRLPSLALLQRQEGPQVPGSEGVSDLSKPHSIYLSTYLPQGISRMRVKAVVGTNNSERTSRSLAVCGFEEHNCGWTNDANNWEHRWEIRKRPFSTAVSDDVNTFPAICLLAKSGAPVENRDALSWLPSLSIRKQSKPISQGLQARLWSPPLPAELGLRCLKFVYIIHWGAGLTGPAPLAVCRFDNADTCGWINDFNNWRQRWNIVKTAAWTPRVWTHTLPALCLTTAIEVPNRIQHQEGSSSWIPVTGKKKPKTSALPLGGTIQARFWSPSIPTELGLKCLQLAYHIHLGQPSPAGSTVTEDKSLTLTLLQRQEGCKLFSLLRPLPPRLRKVTAPLFGLLNTEPAPAQSSHTPIPLYVWTFNEMDLGDWTNDANNWRQKWTVLAAPTISGTSPALCLRARAAPAQQPTKSQVPWLANRRRIQEPDPSSPASARLWSPSIPADVGMRCLTFHYSLHLGAEATAPVDINLALLQRPRRPIAKLSCSFSSSSPTPCLWLPDHNDWGTAQWKRDVLLPANSGQTAPRAAICLRAVDDQSETTSRLWSPAIQSSQPNYPLPACAAVKPFHAWTFDEDMGDWTNDGNNWRQRWTRLNLTSHRGYTSPSICLQAAVPSKKRTPWLSEIANNEDATSSSTGPVTARLWSPLIPARLGMRCLGLQYSIRLAKVSSTMVPVSKTVPTLSLLHRQEGCIYTLLKYLSQYLKLYVLGVYKSSVQPFHVWTFDEDMGDWMNDMNNWRQRWRLQNLSMPNGRPFSSVCLQAALQTPALAKKRTPWLSEVESSEEEAAATSHIQARLWSPKIPARLGMRCITLQYSFRIGAASADGAVDSASSTSLSLMQRQEGCRIASKFILFVFNLKTSQLNCTFDSPCGWHSDANDWDEARWLTVELQGAAKTTNNMATCFAKPKWLKKEKLAARLWSPSIGRPSLLSPETVAETIPFEWPIIQCLRFSYLFAEDGEKEANAAYAWDSTAHLVSFGRNLGYMKTIFLPVCSQRTTKEGADLNCTFETGSCEWTNDPNNWLASWQTSSGRRAPSKQNAHSSPELCLKPTSRSPSSADSSSPLDFTGRLYSPLLGSSDRVASGGVLPHRLGCSFDSGNACSWASDPRDTRATWRVREDVTWPGNGVLCVDRTSAVRIRQKSTLSARIWSATVMVEGKGSSENFDSSESPEETLDSEMDMEPALPVQCIRLVYLIDAGQVPQHSDARLAEQRPRSRRPPPVDCNFEETAFPGRLCGWNIDPRDVGAAWHLDSSSQDTWSTVACVEPTLYSSEIEEEEAEDSFKSFGSATQTSSPRTFSVHQPLRPLTGANSVGSTGAVGVVDCNFESGNFCRWKDDPRDSGAAWSIVDLSSESGQSGHVLCLRPASTAASEDFDDPFEDIPRARKAEVSTRLWSPRVRMGVAPLMCLKVAYSIRPSMNNSARLSLMRHSSGYSAVHTYLDLHNRVVSSADCDFDVDGLCRWMPDPRDGGGRWSLEAPMGTQAGNGVVCLRPGRHSDLQADPFSLLDDEADESVIGSSSNSGSRNLSARLWSSKIRTLDGTPVQCLKMAYQIVLGEPSVVEESLVFAGPPNLAILRHSSGLLVPQFRFVGMFGRLAVFGKSDRRSGLVEAAKMISGFKKSASVRLLTTFVSYRFT</sequence>
<keyword evidence="2" id="KW-0732">Signal</keyword>